<evidence type="ECO:0000313" key="2">
    <source>
        <dbReference type="EMBL" id="MBN3317476.1"/>
    </source>
</evidence>
<gene>
    <name evidence="2" type="primary">Lrrtm4_2</name>
    <name evidence="2" type="ORF">GTO95_0018120</name>
</gene>
<accession>A0A8J7NTV4</accession>
<comment type="caution">
    <text evidence="2">The sequence shown here is derived from an EMBL/GenBank/DDBJ whole genome shotgun (WGS) entry which is preliminary data.</text>
</comment>
<dbReference type="Proteomes" id="UP000736164">
    <property type="component" value="Unassembled WGS sequence"/>
</dbReference>
<name>A0A8J7NTV4_ATRSP</name>
<proteinExistence type="predicted"/>
<feature type="chain" id="PRO_5035283318" evidence="1">
    <location>
        <begin position="20"/>
        <end position="102"/>
    </location>
</feature>
<protein>
    <submittedName>
        <fullName evidence="2">LRRT4 protein</fullName>
    </submittedName>
</protein>
<dbReference type="EMBL" id="JAAWVO010035689">
    <property type="protein sequence ID" value="MBN3317476.1"/>
    <property type="molecule type" value="Genomic_DNA"/>
</dbReference>
<sequence>MRLIPLTFALFLSLHLCLCHLLSLSLSVLQIPHQVSALTFYRYEQPIVDYCQAHQPLHLNVGFEGAPQSLEELGGREHGTIQTLTIPSRAATSLTEPRTSPQ</sequence>
<keyword evidence="3" id="KW-1185">Reference proteome</keyword>
<dbReference type="AlphaFoldDB" id="A0A8J7NTV4"/>
<feature type="non-terminal residue" evidence="2">
    <location>
        <position position="102"/>
    </location>
</feature>
<keyword evidence="1" id="KW-0732">Signal</keyword>
<reference evidence="2" key="1">
    <citation type="journal article" date="2021" name="Cell">
        <title>Tracing the genetic footprints of vertebrate landing in non-teleost ray-finned fishes.</title>
        <authorList>
            <person name="Bi X."/>
            <person name="Wang K."/>
            <person name="Yang L."/>
            <person name="Pan H."/>
            <person name="Jiang H."/>
            <person name="Wei Q."/>
            <person name="Fang M."/>
            <person name="Yu H."/>
            <person name="Zhu C."/>
            <person name="Cai Y."/>
            <person name="He Y."/>
            <person name="Gan X."/>
            <person name="Zeng H."/>
            <person name="Yu D."/>
            <person name="Zhu Y."/>
            <person name="Jiang H."/>
            <person name="Qiu Q."/>
            <person name="Yang H."/>
            <person name="Zhang Y.E."/>
            <person name="Wang W."/>
            <person name="Zhu M."/>
            <person name="He S."/>
            <person name="Zhang G."/>
        </authorList>
    </citation>
    <scope>NUCLEOTIDE SEQUENCE</scope>
    <source>
        <strain evidence="2">Allg_001</strain>
    </source>
</reference>
<feature type="signal peptide" evidence="1">
    <location>
        <begin position="1"/>
        <end position="19"/>
    </location>
</feature>
<organism evidence="2 3">
    <name type="scientific">Atractosteus spatula</name>
    <name type="common">Alligator gar</name>
    <name type="synonym">Lepisosteus spatula</name>
    <dbReference type="NCBI Taxonomy" id="7917"/>
    <lineage>
        <taxon>Eukaryota</taxon>
        <taxon>Metazoa</taxon>
        <taxon>Chordata</taxon>
        <taxon>Craniata</taxon>
        <taxon>Vertebrata</taxon>
        <taxon>Euteleostomi</taxon>
        <taxon>Actinopterygii</taxon>
        <taxon>Neopterygii</taxon>
        <taxon>Holostei</taxon>
        <taxon>Semionotiformes</taxon>
        <taxon>Lepisosteidae</taxon>
        <taxon>Atractosteus</taxon>
    </lineage>
</organism>
<evidence type="ECO:0000313" key="3">
    <source>
        <dbReference type="Proteomes" id="UP000736164"/>
    </source>
</evidence>
<feature type="non-terminal residue" evidence="2">
    <location>
        <position position="1"/>
    </location>
</feature>
<evidence type="ECO:0000256" key="1">
    <source>
        <dbReference type="SAM" id="SignalP"/>
    </source>
</evidence>